<gene>
    <name evidence="1" type="ORF">C3B64_17675</name>
</gene>
<evidence type="ECO:0000313" key="2">
    <source>
        <dbReference type="Proteomes" id="UP000238070"/>
    </source>
</evidence>
<reference evidence="1 2" key="1">
    <citation type="submission" date="2018-01" db="EMBL/GenBank/DDBJ databases">
        <title>Genetic Diversity of Clostridium botulinum in seafood.</title>
        <authorList>
            <person name="Athira V."/>
            <person name="Arun Jyothi P.V."/>
            <person name="Lalitha K.V."/>
            <person name="Joseph T.C."/>
        </authorList>
    </citation>
    <scope>NUCLEOTIDE SEQUENCE [LARGE SCALE GENOMIC DNA]</scope>
    <source>
        <strain evidence="1 2">Mfbjulcb5</strain>
    </source>
</reference>
<organism evidence="1 2">
    <name type="scientific">Clostridium botulinum</name>
    <dbReference type="NCBI Taxonomy" id="1491"/>
    <lineage>
        <taxon>Bacteria</taxon>
        <taxon>Bacillati</taxon>
        <taxon>Bacillota</taxon>
        <taxon>Clostridia</taxon>
        <taxon>Eubacteriales</taxon>
        <taxon>Clostridiaceae</taxon>
        <taxon>Clostridium</taxon>
    </lineage>
</organism>
<accession>A0AAU8YZR1</accession>
<dbReference type="AlphaFoldDB" id="A0AAU8YZR1"/>
<sequence>MNNCYVHATGSDFSPEPDDNIMTSIFKQYESVIIESIITSFGLDFLVQDRQGGDVDTIHNVRQVGKDEQMNYKNKTNLAAYNNRGEYDSHAYHSDKRYIEKNREIRQQKDAGVLTDAYTGEKIVRNGKSDLDHVISAKEIHDDAGRVLAGLKGTDLANSDENLQATNPHTNRTKKANSMDEFLNKYGDEYTEDQKAKMRQNDAKAREAYEHKLAKAYYTSPRFAKDVAFAAGNVSVKMGLRQALGFVFTEVWFAVKDEFMNVKDHFDFGELLSAIGNGIKRGFANAKEKYKEVFAKLQEGAVSGALSSLTTTLCNIFFTTSKNAIKIIRQTYASIVQAAKILFINPDNLPFGERMHAVVKILATGASVVVGSIVSEAVGKTAIGVIPVIGDIVQTFCGTLVAGIMSCTMLYFFDRSEVMNKLVHVLNNLHTVSTEVNYFYQQAAYFEKYAADLMKIDIKKFSEETAMYYSLALKIENAKSETELNTMLKSALNAIGVKIPWEGDFDSFMSNKNAVLVFE</sequence>
<proteinExistence type="predicted"/>
<dbReference type="Proteomes" id="UP000238070">
    <property type="component" value="Chromosome"/>
</dbReference>
<name>A0AAU8YZR1_CLOBO</name>
<protein>
    <recommendedName>
        <fullName evidence="3">Cobalamin adenosyltransferase</fullName>
    </recommendedName>
</protein>
<evidence type="ECO:0008006" key="3">
    <source>
        <dbReference type="Google" id="ProtNLM"/>
    </source>
</evidence>
<dbReference type="EMBL" id="CP027776">
    <property type="protein sequence ID" value="AVP65973.1"/>
    <property type="molecule type" value="Genomic_DNA"/>
</dbReference>
<evidence type="ECO:0000313" key="1">
    <source>
        <dbReference type="EMBL" id="AVP65973.1"/>
    </source>
</evidence>